<feature type="region of interest" description="Disordered" evidence="1">
    <location>
        <begin position="27"/>
        <end position="59"/>
    </location>
</feature>
<reference evidence="3" key="2">
    <citation type="submission" date="2008-12" db="EMBL/GenBank/DDBJ databases">
        <title>Annotation of Streptomyces roseosporus strain NRRL 15998.</title>
        <authorList>
            <consortium name="The Broad Institute Genome Sequencing Platform"/>
            <consortium name="Broad Institute Microbial Sequencing Center"/>
            <person name="Fischbach M."/>
            <person name="Ward D."/>
            <person name="Young S."/>
            <person name="Kodira C.D."/>
            <person name="Zeng Q."/>
            <person name="Koehrsen M."/>
            <person name="Godfrey P."/>
            <person name="Alvarado L."/>
            <person name="Berlin A.M."/>
            <person name="Borenstein D."/>
            <person name="Chen Z."/>
            <person name="Engels R."/>
            <person name="Freedman E."/>
            <person name="Gellesch M."/>
            <person name="Goldberg J."/>
            <person name="Griggs A."/>
            <person name="Gujja S."/>
            <person name="Heiman D.I."/>
            <person name="Hepburn T.A."/>
            <person name="Howarth C."/>
            <person name="Jen D."/>
            <person name="Larson L."/>
            <person name="Lewis B."/>
            <person name="Mehta T."/>
            <person name="Park D."/>
            <person name="Pearson M."/>
            <person name="Roberts A."/>
            <person name="Saif S."/>
            <person name="Shea T.D."/>
            <person name="Shenoy N."/>
            <person name="Sisk P."/>
            <person name="Stolte C."/>
            <person name="Sykes S.N."/>
            <person name="Walk T."/>
            <person name="White J."/>
            <person name="Yandava C."/>
            <person name="Straight P."/>
            <person name="Clardy J."/>
            <person name="Hung D."/>
            <person name="Kolter R."/>
            <person name="Mekalanos J."/>
            <person name="Walker S."/>
            <person name="Walsh C.T."/>
            <person name="Wieland B.L.C."/>
            <person name="Ilzarbe M."/>
            <person name="Galagan J."/>
            <person name="Nusbaum C."/>
            <person name="Birren B."/>
        </authorList>
    </citation>
    <scope>NUCLEOTIDE SEQUENCE [LARGE SCALE GENOMIC DNA]</scope>
    <source>
        <strain evidence="3">NRRL 15998</strain>
    </source>
</reference>
<dbReference type="Proteomes" id="UP000003986">
    <property type="component" value="Unassembled WGS sequence"/>
</dbReference>
<sequence>MRLSMDLATGTAGALLALGAASGRPTGLPFLPAAPAARPAATAAPQTGPARGRGNTTVQ</sequence>
<evidence type="ECO:0000313" key="3">
    <source>
        <dbReference type="Proteomes" id="UP000003986"/>
    </source>
</evidence>
<evidence type="ECO:0000313" key="2">
    <source>
        <dbReference type="EMBL" id="EFE77382.2"/>
    </source>
</evidence>
<evidence type="ECO:0000256" key="1">
    <source>
        <dbReference type="SAM" id="MobiDB-lite"/>
    </source>
</evidence>
<dbReference type="AlphaFoldDB" id="D6AL05"/>
<protein>
    <submittedName>
        <fullName evidence="2">Predicted protein</fullName>
    </submittedName>
</protein>
<name>D6AL05_STRFL</name>
<accession>D6AL05</accession>
<gene>
    <name evidence="2" type="ORF">SSGG_04749</name>
</gene>
<reference evidence="3" key="1">
    <citation type="submission" date="2008-10" db="EMBL/GenBank/DDBJ databases">
        <authorList>
            <person name="Molnar K."/>
        </authorList>
    </citation>
    <scope>NUCLEOTIDE SEQUENCE [LARGE SCALE GENOMIC DNA]</scope>
    <source>
        <strain evidence="3">NRRL 15998</strain>
    </source>
</reference>
<dbReference type="EMBL" id="DS999644">
    <property type="protein sequence ID" value="EFE77382.2"/>
    <property type="molecule type" value="Genomic_DNA"/>
</dbReference>
<feature type="compositionally biased region" description="Low complexity" evidence="1">
    <location>
        <begin position="27"/>
        <end position="52"/>
    </location>
</feature>
<proteinExistence type="predicted"/>
<organism evidence="2 3">
    <name type="scientific">Streptomyces filamentosus NRRL 15998</name>
    <dbReference type="NCBI Taxonomy" id="457431"/>
    <lineage>
        <taxon>Bacteria</taxon>
        <taxon>Bacillati</taxon>
        <taxon>Actinomycetota</taxon>
        <taxon>Actinomycetes</taxon>
        <taxon>Kitasatosporales</taxon>
        <taxon>Streptomycetaceae</taxon>
        <taxon>Streptomyces</taxon>
    </lineage>
</organism>